<dbReference type="Pfam" id="PF08242">
    <property type="entry name" value="Methyltransf_12"/>
    <property type="match status" value="1"/>
</dbReference>
<evidence type="ECO:0000259" key="1">
    <source>
        <dbReference type="Pfam" id="PF08242"/>
    </source>
</evidence>
<dbReference type="SUPFAM" id="SSF53335">
    <property type="entry name" value="S-adenosyl-L-methionine-dependent methyltransferases"/>
    <property type="match status" value="1"/>
</dbReference>
<comment type="caution">
    <text evidence="2">The sequence shown here is derived from an EMBL/GenBank/DDBJ whole genome shotgun (WGS) entry which is preliminary data.</text>
</comment>
<dbReference type="PANTHER" id="PTHR43667">
    <property type="entry name" value="CYCLOPROPANE-FATTY-ACYL-PHOSPHOLIPID SYNTHASE"/>
    <property type="match status" value="1"/>
</dbReference>
<evidence type="ECO:0000313" key="2">
    <source>
        <dbReference type="EMBL" id="TDD83730.1"/>
    </source>
</evidence>
<dbReference type="PANTHER" id="PTHR43667:SF2">
    <property type="entry name" value="FATTY ACID C-METHYL TRANSFERASE"/>
    <property type="match status" value="1"/>
</dbReference>
<dbReference type="OrthoDB" id="474235at2"/>
<dbReference type="Gene3D" id="3.40.50.150">
    <property type="entry name" value="Vaccinia Virus protein VP39"/>
    <property type="match status" value="1"/>
</dbReference>
<dbReference type="GO" id="GO:0032259">
    <property type="term" value="P:methylation"/>
    <property type="evidence" value="ECO:0007669"/>
    <property type="project" value="UniProtKB-KW"/>
</dbReference>
<dbReference type="EMBL" id="SMKU01000109">
    <property type="protein sequence ID" value="TDD83730.1"/>
    <property type="molecule type" value="Genomic_DNA"/>
</dbReference>
<dbReference type="InterPro" id="IPR029063">
    <property type="entry name" value="SAM-dependent_MTases_sf"/>
</dbReference>
<evidence type="ECO:0000313" key="3">
    <source>
        <dbReference type="Proteomes" id="UP000294513"/>
    </source>
</evidence>
<dbReference type="Proteomes" id="UP000294513">
    <property type="component" value="Unassembled WGS sequence"/>
</dbReference>
<dbReference type="GO" id="GO:0008168">
    <property type="term" value="F:methyltransferase activity"/>
    <property type="evidence" value="ECO:0007669"/>
    <property type="project" value="UniProtKB-KW"/>
</dbReference>
<protein>
    <submittedName>
        <fullName evidence="2">Class I SAM-dependent methyltransferase</fullName>
    </submittedName>
</protein>
<keyword evidence="2" id="KW-0808">Transferase</keyword>
<dbReference type="RefSeq" id="WP_131895781.1">
    <property type="nucleotide sequence ID" value="NZ_SMKU01000109.1"/>
</dbReference>
<dbReference type="InterPro" id="IPR050723">
    <property type="entry name" value="CFA/CMAS"/>
</dbReference>
<accession>A0A4R5BFR3</accession>
<dbReference type="CDD" id="cd02440">
    <property type="entry name" value="AdoMet_MTases"/>
    <property type="match status" value="1"/>
</dbReference>
<dbReference type="InterPro" id="IPR013217">
    <property type="entry name" value="Methyltransf_12"/>
</dbReference>
<sequence length="244" mass="25853">MNREQISAAAHARHPIAAPLDDASVRSLLDRAAPRGGRLLDLGCNTATWLIRALTDRPGLRGDGVDLDGGAIARGRAAVAAAGLSDRVDLHIQDAGAFTSPEPFDLVMSVGAAHAFGGLLPTLAAARGHLAPGGAVLVGDGFWEREPGRATLDAGFAADEYTDLATTVARVAADGWTPVHAHVSTRHEWDDYEWSWTGSLAQWGIDHPEDRDAALKAADEHRDAWLGGYRGTLGFVTFVLRQTP</sequence>
<keyword evidence="3" id="KW-1185">Reference proteome</keyword>
<keyword evidence="2" id="KW-0489">Methyltransferase</keyword>
<gene>
    <name evidence="2" type="ORF">E1298_20935</name>
</gene>
<reference evidence="2 3" key="1">
    <citation type="submission" date="2019-03" db="EMBL/GenBank/DDBJ databases">
        <title>Draft genome sequences of novel Actinobacteria.</title>
        <authorList>
            <person name="Sahin N."/>
            <person name="Ay H."/>
            <person name="Saygin H."/>
        </authorList>
    </citation>
    <scope>NUCLEOTIDE SEQUENCE [LARGE SCALE GENOMIC DNA]</scope>
    <source>
        <strain evidence="2 3">H3C3</strain>
    </source>
</reference>
<organism evidence="2 3">
    <name type="scientific">Actinomadura rubrisoli</name>
    <dbReference type="NCBI Taxonomy" id="2530368"/>
    <lineage>
        <taxon>Bacteria</taxon>
        <taxon>Bacillati</taxon>
        <taxon>Actinomycetota</taxon>
        <taxon>Actinomycetes</taxon>
        <taxon>Streptosporangiales</taxon>
        <taxon>Thermomonosporaceae</taxon>
        <taxon>Actinomadura</taxon>
    </lineage>
</organism>
<proteinExistence type="predicted"/>
<name>A0A4R5BFR3_9ACTN</name>
<feature type="domain" description="Methyltransferase type 12" evidence="1">
    <location>
        <begin position="40"/>
        <end position="135"/>
    </location>
</feature>
<dbReference type="AlphaFoldDB" id="A0A4R5BFR3"/>